<evidence type="ECO:0000256" key="2">
    <source>
        <dbReference type="ARBA" id="ARBA00022692"/>
    </source>
</evidence>
<dbReference type="InterPro" id="IPR033308">
    <property type="entry name" value="PGAP5/Cdc1/Ted1"/>
</dbReference>
<evidence type="ECO:0000313" key="7">
    <source>
        <dbReference type="EMBL" id="CAH3151244.1"/>
    </source>
</evidence>
<feature type="domain" description="Calcineurin-like phosphoesterase" evidence="6">
    <location>
        <begin position="53"/>
        <end position="259"/>
    </location>
</feature>
<dbReference type="Proteomes" id="UP001159428">
    <property type="component" value="Unassembled WGS sequence"/>
</dbReference>
<gene>
    <name evidence="7" type="ORF">PMEA_00025381</name>
</gene>
<evidence type="ECO:0000256" key="5">
    <source>
        <dbReference type="SAM" id="Phobius"/>
    </source>
</evidence>
<proteinExistence type="predicted"/>
<dbReference type="AlphaFoldDB" id="A0AAU9XKF0"/>
<dbReference type="Gene3D" id="3.60.21.10">
    <property type="match status" value="1"/>
</dbReference>
<dbReference type="InterPro" id="IPR029052">
    <property type="entry name" value="Metallo-depent_PP-like"/>
</dbReference>
<evidence type="ECO:0000259" key="6">
    <source>
        <dbReference type="Pfam" id="PF00149"/>
    </source>
</evidence>
<sequence length="360" mass="41418">MLKKCLWYWYIFTLKVSLVLLVIVVFIGEFGCFLWAFFTWRIPDQSRDSLNLLLISDSQIPGYKEEPEGIQGCITRVDTDWYLFKAFYLALASFSPDAVIHLGDILDEGSIATDEQYEEYKARHDKIFHTFDRSERIYVAGDNDIGGEWSDILTEQKTLRFEQHFGPINDVVKLKSFQIIKINSASLLRRKPFREERKIYNKTVDFINNLSPKLDKEKISILVGHVPIDEISVKHDVPLRKLIRTMKPTYAFSGHLHEPATVQHEFGIFTFTEYVVPTCSYRMGTKMMGAAVAVVGNDGSIAYSILPLPSRYLFLHVYLVSLCVSLVISLPGFMIFVIQMLEKRLVGTKHDPVIMKLKDL</sequence>
<dbReference type="EMBL" id="CALNXJ010000049">
    <property type="protein sequence ID" value="CAH3151244.1"/>
    <property type="molecule type" value="Genomic_DNA"/>
</dbReference>
<dbReference type="Pfam" id="PF00149">
    <property type="entry name" value="Metallophos"/>
    <property type="match status" value="1"/>
</dbReference>
<dbReference type="InterPro" id="IPR004843">
    <property type="entry name" value="Calcineurin-like_PHP"/>
</dbReference>
<evidence type="ECO:0000256" key="4">
    <source>
        <dbReference type="ARBA" id="ARBA00023136"/>
    </source>
</evidence>
<dbReference type="PANTHER" id="PTHR13315">
    <property type="entry name" value="METALLO PHOSPHOESTERASE RELATED"/>
    <property type="match status" value="1"/>
</dbReference>
<dbReference type="GO" id="GO:0016787">
    <property type="term" value="F:hydrolase activity"/>
    <property type="evidence" value="ECO:0007669"/>
    <property type="project" value="InterPro"/>
</dbReference>
<evidence type="ECO:0000256" key="3">
    <source>
        <dbReference type="ARBA" id="ARBA00022989"/>
    </source>
</evidence>
<comment type="caution">
    <text evidence="7">The sequence shown here is derived from an EMBL/GenBank/DDBJ whole genome shotgun (WGS) entry which is preliminary data.</text>
</comment>
<evidence type="ECO:0000313" key="8">
    <source>
        <dbReference type="Proteomes" id="UP001159428"/>
    </source>
</evidence>
<name>A0AAU9XKF0_9CNID</name>
<organism evidence="7 8">
    <name type="scientific">Pocillopora meandrina</name>
    <dbReference type="NCBI Taxonomy" id="46732"/>
    <lineage>
        <taxon>Eukaryota</taxon>
        <taxon>Metazoa</taxon>
        <taxon>Cnidaria</taxon>
        <taxon>Anthozoa</taxon>
        <taxon>Hexacorallia</taxon>
        <taxon>Scleractinia</taxon>
        <taxon>Astrocoeniina</taxon>
        <taxon>Pocilloporidae</taxon>
        <taxon>Pocillopora</taxon>
    </lineage>
</organism>
<protein>
    <recommendedName>
        <fullName evidence="6">Calcineurin-like phosphoesterase domain-containing protein</fullName>
    </recommendedName>
</protein>
<evidence type="ECO:0000256" key="1">
    <source>
        <dbReference type="ARBA" id="ARBA00004141"/>
    </source>
</evidence>
<keyword evidence="3 5" id="KW-1133">Transmembrane helix</keyword>
<accession>A0AAU9XKF0</accession>
<feature type="transmembrane region" description="Helical" evidence="5">
    <location>
        <begin position="6"/>
        <end position="38"/>
    </location>
</feature>
<dbReference type="SUPFAM" id="SSF56300">
    <property type="entry name" value="Metallo-dependent phosphatases"/>
    <property type="match status" value="1"/>
</dbReference>
<keyword evidence="4 5" id="KW-0472">Membrane</keyword>
<comment type="subcellular location">
    <subcellularLocation>
        <location evidence="1">Membrane</location>
        <topology evidence="1">Multi-pass membrane protein</topology>
    </subcellularLocation>
</comment>
<keyword evidence="2 5" id="KW-0812">Transmembrane</keyword>
<keyword evidence="8" id="KW-1185">Reference proteome</keyword>
<dbReference type="PANTHER" id="PTHR13315:SF4">
    <property type="entry name" value="METALLOPHOSPHOESTERASE, ISOFORM E"/>
    <property type="match status" value="1"/>
</dbReference>
<dbReference type="GO" id="GO:0016020">
    <property type="term" value="C:membrane"/>
    <property type="evidence" value="ECO:0007669"/>
    <property type="project" value="UniProtKB-SubCell"/>
</dbReference>
<dbReference type="GO" id="GO:0006506">
    <property type="term" value="P:GPI anchor biosynthetic process"/>
    <property type="evidence" value="ECO:0007669"/>
    <property type="project" value="InterPro"/>
</dbReference>
<dbReference type="GO" id="GO:0005783">
    <property type="term" value="C:endoplasmic reticulum"/>
    <property type="evidence" value="ECO:0007669"/>
    <property type="project" value="TreeGrafter"/>
</dbReference>
<feature type="transmembrane region" description="Helical" evidence="5">
    <location>
        <begin position="312"/>
        <end position="338"/>
    </location>
</feature>
<reference evidence="7 8" key="1">
    <citation type="submission" date="2022-05" db="EMBL/GenBank/DDBJ databases">
        <authorList>
            <consortium name="Genoscope - CEA"/>
            <person name="William W."/>
        </authorList>
    </citation>
    <scope>NUCLEOTIDE SEQUENCE [LARGE SCALE GENOMIC DNA]</scope>
</reference>